<evidence type="ECO:0000259" key="6">
    <source>
        <dbReference type="SMART" id="SM00093"/>
    </source>
</evidence>
<dbReference type="PROSITE" id="PS00284">
    <property type="entry name" value="SERPIN"/>
    <property type="match status" value="1"/>
</dbReference>
<feature type="domain" description="Serpin" evidence="6">
    <location>
        <begin position="43"/>
        <end position="399"/>
    </location>
</feature>
<accession>A0A8S1CSW2</accession>
<dbReference type="InterPro" id="IPR036186">
    <property type="entry name" value="Serpin_sf"/>
</dbReference>
<dbReference type="PANTHER" id="PTHR11461:SF211">
    <property type="entry name" value="GH10112P-RELATED"/>
    <property type="match status" value="1"/>
</dbReference>
<dbReference type="InterPro" id="IPR000215">
    <property type="entry name" value="Serpin_fam"/>
</dbReference>
<sequence>MILATAFVALLALTDVHASWEEWWTYDGISDLLDVAPFNGFGQSFHKVLNNRTEGNVVASSLSCMMALGMIYLGSKDLTRSVMSKALQVPEDQFEAASKFQAMSTVLEGIKGVELALGNKAFVSESTKILPEYLTVLNQSFNASPESINFLNKNSSSIVNGWVKNITRGKINNLFKDDDFSPYTKLALINAIYFKGQWKSRFEPGKTVKAPFYARPDYSVRVPMMHQNGSFLHADLEDYNAQVIVLPYEGKDVSMVVVLPNAKDGLKALEQKLDRLKLKDVLKMTTPTSVDLFLPKFKFETFIDLKQQLRTMGLRNIFSWTTADFSGITKSEKLRVSKIVQKAIIEVNEEGTVASVATGALIPNRFGQQSVTLRCDHPFLFFLTYNGSFSLFEGRVANPKRK</sequence>
<dbReference type="InterPro" id="IPR023796">
    <property type="entry name" value="Serpin_dom"/>
</dbReference>
<dbReference type="Gene3D" id="2.30.39.10">
    <property type="entry name" value="Alpha-1-antitrypsin, domain 1"/>
    <property type="match status" value="1"/>
</dbReference>
<dbReference type="Pfam" id="PF00079">
    <property type="entry name" value="Serpin"/>
    <property type="match status" value="1"/>
</dbReference>
<keyword evidence="5" id="KW-0732">Signal</keyword>
<protein>
    <recommendedName>
        <fullName evidence="6">Serpin domain-containing protein</fullName>
    </recommendedName>
</protein>
<evidence type="ECO:0000313" key="8">
    <source>
        <dbReference type="Proteomes" id="UP000494165"/>
    </source>
</evidence>
<dbReference type="SMART" id="SM00093">
    <property type="entry name" value="SERPIN"/>
    <property type="match status" value="1"/>
</dbReference>
<feature type="signal peptide" evidence="5">
    <location>
        <begin position="1"/>
        <end position="18"/>
    </location>
</feature>
<evidence type="ECO:0000256" key="4">
    <source>
        <dbReference type="RuleBase" id="RU000411"/>
    </source>
</evidence>
<gene>
    <name evidence="7" type="ORF">CLODIP_2_CD08354</name>
</gene>
<dbReference type="InterPro" id="IPR023795">
    <property type="entry name" value="Serpin_CS"/>
</dbReference>
<dbReference type="SUPFAM" id="SSF56574">
    <property type="entry name" value="Serpins"/>
    <property type="match status" value="1"/>
</dbReference>
<dbReference type="PANTHER" id="PTHR11461">
    <property type="entry name" value="SERINE PROTEASE INHIBITOR, SERPIN"/>
    <property type="match status" value="1"/>
</dbReference>
<dbReference type="InterPro" id="IPR042178">
    <property type="entry name" value="Serpin_sf_1"/>
</dbReference>
<feature type="chain" id="PRO_5035721137" description="Serpin domain-containing protein" evidence="5">
    <location>
        <begin position="19"/>
        <end position="402"/>
    </location>
</feature>
<dbReference type="CDD" id="cd19601">
    <property type="entry name" value="serpin42Da-like"/>
    <property type="match status" value="1"/>
</dbReference>
<name>A0A8S1CSW2_9INSE</name>
<dbReference type="GO" id="GO:0005615">
    <property type="term" value="C:extracellular space"/>
    <property type="evidence" value="ECO:0007669"/>
    <property type="project" value="InterPro"/>
</dbReference>
<dbReference type="AlphaFoldDB" id="A0A8S1CSW2"/>
<evidence type="ECO:0000256" key="3">
    <source>
        <dbReference type="ARBA" id="ARBA00022900"/>
    </source>
</evidence>
<keyword evidence="3" id="KW-0722">Serine protease inhibitor</keyword>
<evidence type="ECO:0000256" key="2">
    <source>
        <dbReference type="ARBA" id="ARBA00022690"/>
    </source>
</evidence>
<reference evidence="7 8" key="1">
    <citation type="submission" date="2020-04" db="EMBL/GenBank/DDBJ databases">
        <authorList>
            <person name="Alioto T."/>
            <person name="Alioto T."/>
            <person name="Gomez Garrido J."/>
        </authorList>
    </citation>
    <scope>NUCLEOTIDE SEQUENCE [LARGE SCALE GENOMIC DNA]</scope>
</reference>
<organism evidence="7 8">
    <name type="scientific">Cloeon dipterum</name>
    <dbReference type="NCBI Taxonomy" id="197152"/>
    <lineage>
        <taxon>Eukaryota</taxon>
        <taxon>Metazoa</taxon>
        <taxon>Ecdysozoa</taxon>
        <taxon>Arthropoda</taxon>
        <taxon>Hexapoda</taxon>
        <taxon>Insecta</taxon>
        <taxon>Pterygota</taxon>
        <taxon>Palaeoptera</taxon>
        <taxon>Ephemeroptera</taxon>
        <taxon>Pisciforma</taxon>
        <taxon>Baetidae</taxon>
        <taxon>Cloeon</taxon>
    </lineage>
</organism>
<evidence type="ECO:0000256" key="1">
    <source>
        <dbReference type="ARBA" id="ARBA00009500"/>
    </source>
</evidence>
<evidence type="ECO:0000313" key="7">
    <source>
        <dbReference type="EMBL" id="CAB3371010.1"/>
    </source>
</evidence>
<dbReference type="EMBL" id="CADEPI010000057">
    <property type="protein sequence ID" value="CAB3371010.1"/>
    <property type="molecule type" value="Genomic_DNA"/>
</dbReference>
<keyword evidence="8" id="KW-1185">Reference proteome</keyword>
<comment type="caution">
    <text evidence="7">The sequence shown here is derived from an EMBL/GenBank/DDBJ whole genome shotgun (WGS) entry which is preliminary data.</text>
</comment>
<dbReference type="Gene3D" id="3.30.497.10">
    <property type="entry name" value="Antithrombin, subunit I, domain 2"/>
    <property type="match status" value="1"/>
</dbReference>
<proteinExistence type="inferred from homology"/>
<dbReference type="Proteomes" id="UP000494165">
    <property type="component" value="Unassembled WGS sequence"/>
</dbReference>
<keyword evidence="2" id="KW-0646">Protease inhibitor</keyword>
<evidence type="ECO:0000256" key="5">
    <source>
        <dbReference type="SAM" id="SignalP"/>
    </source>
</evidence>
<comment type="similarity">
    <text evidence="1 4">Belongs to the serpin family.</text>
</comment>
<dbReference type="InterPro" id="IPR042185">
    <property type="entry name" value="Serpin_sf_2"/>
</dbReference>
<dbReference type="GO" id="GO:0004867">
    <property type="term" value="F:serine-type endopeptidase inhibitor activity"/>
    <property type="evidence" value="ECO:0007669"/>
    <property type="project" value="UniProtKB-KW"/>
</dbReference>
<dbReference type="OrthoDB" id="671595at2759"/>